<evidence type="ECO:0000256" key="2">
    <source>
        <dbReference type="ARBA" id="ARBA00022759"/>
    </source>
</evidence>
<evidence type="ECO:0000256" key="8">
    <source>
        <dbReference type="HAMAP-Rule" id="MF_03100"/>
    </source>
</evidence>
<dbReference type="GO" id="GO:0000724">
    <property type="term" value="P:double-strand break repair via homologous recombination"/>
    <property type="evidence" value="ECO:0007669"/>
    <property type="project" value="TreeGrafter"/>
</dbReference>
<dbReference type="Pfam" id="PF01541">
    <property type="entry name" value="GIY-YIG"/>
    <property type="match status" value="1"/>
</dbReference>
<evidence type="ECO:0000256" key="5">
    <source>
        <dbReference type="ARBA" id="ARBA00023172"/>
    </source>
</evidence>
<keyword evidence="3 8" id="KW-0227">DNA damage</keyword>
<evidence type="ECO:0000256" key="4">
    <source>
        <dbReference type="ARBA" id="ARBA00022801"/>
    </source>
</evidence>
<dbReference type="AlphaFoldDB" id="A0AA42B4E6"/>
<feature type="region of interest" description="Disordered" evidence="9">
    <location>
        <begin position="209"/>
        <end position="235"/>
    </location>
</feature>
<keyword evidence="12" id="KW-1185">Reference proteome</keyword>
<dbReference type="Gene3D" id="3.40.1440.10">
    <property type="entry name" value="GIY-YIG endonuclease"/>
    <property type="match status" value="1"/>
</dbReference>
<evidence type="ECO:0000256" key="9">
    <source>
        <dbReference type="SAM" id="MobiDB-lite"/>
    </source>
</evidence>
<comment type="subunit">
    <text evidence="8">Forms a heterodimer with a member of the SLX4 family.</text>
</comment>
<evidence type="ECO:0000256" key="6">
    <source>
        <dbReference type="ARBA" id="ARBA00023204"/>
    </source>
</evidence>
<evidence type="ECO:0000256" key="3">
    <source>
        <dbReference type="ARBA" id="ARBA00022763"/>
    </source>
</evidence>
<keyword evidence="2 8" id="KW-0255">Endonuclease</keyword>
<evidence type="ECO:0000256" key="7">
    <source>
        <dbReference type="ARBA" id="ARBA00023242"/>
    </source>
</evidence>
<accession>A0AA42B4E6</accession>
<comment type="subcellular location">
    <subcellularLocation>
        <location evidence="8">Nucleus</location>
    </subcellularLocation>
</comment>
<dbReference type="Proteomes" id="UP001177140">
    <property type="component" value="Unassembled WGS sequence"/>
</dbReference>
<dbReference type="EC" id="3.1.-.-" evidence="8"/>
<evidence type="ECO:0000313" key="12">
    <source>
        <dbReference type="Proteomes" id="UP001177140"/>
    </source>
</evidence>
<proteinExistence type="inferred from homology"/>
<comment type="cofactor">
    <cofactor evidence="8">
        <name>a divalent metal cation</name>
        <dbReference type="ChEBI" id="CHEBI:60240"/>
    </cofactor>
</comment>
<feature type="region of interest" description="Disordered" evidence="9">
    <location>
        <begin position="485"/>
        <end position="524"/>
    </location>
</feature>
<feature type="compositionally biased region" description="Polar residues" evidence="9">
    <location>
        <begin position="223"/>
        <end position="235"/>
    </location>
</feature>
<dbReference type="GO" id="GO:0008821">
    <property type="term" value="F:crossover junction DNA endonuclease activity"/>
    <property type="evidence" value="ECO:0007669"/>
    <property type="project" value="TreeGrafter"/>
</dbReference>
<comment type="similarity">
    <text evidence="8">Belongs to the SLX1 family.</text>
</comment>
<dbReference type="InterPro" id="IPR000305">
    <property type="entry name" value="GIY-YIG_endonuc"/>
</dbReference>
<comment type="caution">
    <text evidence="11">The sequence shown here is derived from an EMBL/GenBank/DDBJ whole genome shotgun (WGS) entry which is preliminary data.</text>
</comment>
<feature type="compositionally biased region" description="Acidic residues" evidence="9">
    <location>
        <begin position="23"/>
        <end position="34"/>
    </location>
</feature>
<dbReference type="HAMAP" id="MF_03100">
    <property type="entry name" value="Endonuc_su_Slx1"/>
    <property type="match status" value="1"/>
</dbReference>
<dbReference type="GO" id="GO:0017108">
    <property type="term" value="F:5'-flap endonuclease activity"/>
    <property type="evidence" value="ECO:0007669"/>
    <property type="project" value="InterPro"/>
</dbReference>
<evidence type="ECO:0000259" key="10">
    <source>
        <dbReference type="PROSITE" id="PS50164"/>
    </source>
</evidence>
<keyword evidence="6 8" id="KW-0234">DNA repair</keyword>
<keyword evidence="1 8" id="KW-0540">Nuclease</keyword>
<gene>
    <name evidence="11" type="ORF">MKW94_001720</name>
</gene>
<feature type="domain" description="GIY-YIG" evidence="10">
    <location>
        <begin position="44"/>
        <end position="126"/>
    </location>
</feature>
<feature type="compositionally biased region" description="Low complexity" evidence="9">
    <location>
        <begin position="499"/>
        <end position="510"/>
    </location>
</feature>
<dbReference type="PROSITE" id="PS50164">
    <property type="entry name" value="GIY_YIG"/>
    <property type="match status" value="1"/>
</dbReference>
<dbReference type="InterPro" id="IPR035901">
    <property type="entry name" value="GIY-YIG_endonuc_sf"/>
</dbReference>
<name>A0AA42B4E6_PAPNU</name>
<dbReference type="PANTHER" id="PTHR20208:SF10">
    <property type="entry name" value="STRUCTURE-SPECIFIC ENDONUCLEASE SUBUNIT SLX1"/>
    <property type="match status" value="1"/>
</dbReference>
<dbReference type="GO" id="GO:0033557">
    <property type="term" value="C:Slx1-Slx4 complex"/>
    <property type="evidence" value="ECO:0007669"/>
    <property type="project" value="UniProtKB-UniRule"/>
</dbReference>
<keyword evidence="5 8" id="KW-0233">DNA recombination</keyword>
<comment type="function">
    <text evidence="8">Catalytic subunit of a heterodimeric structure-specific endonuclease that resolves DNA secondary structures generated during DNA repair and recombination. Has endonuclease activity towards branched DNA substrates, introducing single-strand cuts in duplex DNA close to junctions with ss-DNA.</text>
</comment>
<reference evidence="11" key="1">
    <citation type="submission" date="2022-03" db="EMBL/GenBank/DDBJ databases">
        <title>A functionally conserved STORR gene fusion in Papaver species that diverged 16.8 million years ago.</title>
        <authorList>
            <person name="Catania T."/>
        </authorList>
    </citation>
    <scope>NUCLEOTIDE SEQUENCE</scope>
    <source>
        <strain evidence="11">S-191538</strain>
    </source>
</reference>
<dbReference type="InterPro" id="IPR027520">
    <property type="entry name" value="Slx1"/>
</dbReference>
<evidence type="ECO:0000256" key="1">
    <source>
        <dbReference type="ARBA" id="ARBA00022722"/>
    </source>
</evidence>
<keyword evidence="7 8" id="KW-0539">Nucleus</keyword>
<dbReference type="PANTHER" id="PTHR20208">
    <property type="entry name" value="STRUCTURE-SPECIFIC ENDONUCLEASE SUBUNIT SLX1"/>
    <property type="match status" value="1"/>
</dbReference>
<dbReference type="CDD" id="cd10455">
    <property type="entry name" value="GIY-YIG_SLX1"/>
    <property type="match status" value="1"/>
</dbReference>
<keyword evidence="4 8" id="KW-0378">Hydrolase</keyword>
<organism evidence="11 12">
    <name type="scientific">Papaver nudicaule</name>
    <name type="common">Iceland poppy</name>
    <dbReference type="NCBI Taxonomy" id="74823"/>
    <lineage>
        <taxon>Eukaryota</taxon>
        <taxon>Viridiplantae</taxon>
        <taxon>Streptophyta</taxon>
        <taxon>Embryophyta</taxon>
        <taxon>Tracheophyta</taxon>
        <taxon>Spermatophyta</taxon>
        <taxon>Magnoliopsida</taxon>
        <taxon>Ranunculales</taxon>
        <taxon>Papaveraceae</taxon>
        <taxon>Papaveroideae</taxon>
        <taxon>Papaver</taxon>
    </lineage>
</organism>
<dbReference type="EMBL" id="JAJJMA010334042">
    <property type="protein sequence ID" value="MCL7050997.1"/>
    <property type="molecule type" value="Genomic_DNA"/>
</dbReference>
<feature type="region of interest" description="Disordered" evidence="9">
    <location>
        <begin position="1"/>
        <end position="34"/>
    </location>
</feature>
<comment type="caution">
    <text evidence="8">Lacks conserved residue(s) required for the propagation of feature annotation.</text>
</comment>
<dbReference type="FunFam" id="3.40.1440.10:FF:000005">
    <property type="entry name" value="Structure-specific endonuclease subunit SLX1 homolog"/>
    <property type="match status" value="1"/>
</dbReference>
<sequence length="646" mass="72359">MRKRKERTQKARSETLIPNMEERNEEYEAAAAAAEEEEEEEGKGFYACYLLCSLCPRFKGHTYIGFTVNPCRRIRQHNGELTSGAVRTKKKRPWEMMLCIYGFSTKVAALKFEWAWQHPIESLAVREAAIRFKSLSGIANRVKLAFTMLTLPPWQSLKLTVNFFSTAYTNHAAGCPSLPKQMKVQVCSMDELPCYIGDSQISDEIDQEEEWEHEDGENGIGDISQSESSKNISVDNSVAYPNTDHNWERLIEDDGLQRSLLRLQAEARIRALFHVSKDFSFENSVAYPNTDHDWERLIEDDGLQQKIYPEALSTRIGIPDRDVDSSPEALSTRIARFNRSQIVEESTLFELFAETGDNKLGQPTNKILTTTPDASGDQSSPCGSFLRLPEVPSRQPKESLTCREGASLPSFMVGSPLQTPSSSISRFVDTAQAVESRDSAELIKETGCKFGRTRLSSFVVDSPLQPPSSSINRFVDTVQGVKDSDSHELIEGTGPELGRASTQQTTTMTASREDHSPSKTSSLYPPEVRFRQTKKQGRSPLCVLDSPMEKPSSSVIEFPCGLIPKGCVNKMKQANKQQLRTPANDNYDQVASSSSSFHPSPEVEVINLLTPSPDCTIDSFYKQKKRRTLVSRDVIDLTKSPMFVEL</sequence>
<evidence type="ECO:0000313" key="11">
    <source>
        <dbReference type="EMBL" id="MCL7050997.1"/>
    </source>
</evidence>
<dbReference type="InterPro" id="IPR050381">
    <property type="entry name" value="SLX1_endonuclease"/>
</dbReference>
<protein>
    <recommendedName>
        <fullName evidence="8">Structure-specific endonuclease subunit SLX1 homolog</fullName>
        <ecNumber evidence="8">3.1.-.-</ecNumber>
    </recommendedName>
</protein>